<keyword evidence="4" id="KW-0378">Hydrolase</keyword>
<dbReference type="AlphaFoldDB" id="A0A2W4UR53"/>
<comment type="caution">
    <text evidence="4">The sequence shown here is derived from an EMBL/GenBank/DDBJ whole genome shotgun (WGS) entry which is preliminary data.</text>
</comment>
<dbReference type="GO" id="GO:0043022">
    <property type="term" value="F:ribosome binding"/>
    <property type="evidence" value="ECO:0007669"/>
    <property type="project" value="TreeGrafter"/>
</dbReference>
<dbReference type="PANTHER" id="PTHR47814:SF1">
    <property type="entry name" value="PEPTIDYL-TRNA HYDROLASE ARFB"/>
    <property type="match status" value="1"/>
</dbReference>
<dbReference type="InterPro" id="IPR000352">
    <property type="entry name" value="Pep_chain_release_fac_I"/>
</dbReference>
<evidence type="ECO:0000313" key="4">
    <source>
        <dbReference type="EMBL" id="PZO21750.1"/>
    </source>
</evidence>
<evidence type="ECO:0000313" key="5">
    <source>
        <dbReference type="Proteomes" id="UP000249354"/>
    </source>
</evidence>
<dbReference type="GO" id="GO:0004045">
    <property type="term" value="F:peptidyl-tRNA hydrolase activity"/>
    <property type="evidence" value="ECO:0007669"/>
    <property type="project" value="TreeGrafter"/>
</dbReference>
<name>A0A2W4UR53_9CYAN</name>
<evidence type="ECO:0000256" key="2">
    <source>
        <dbReference type="SAM" id="MobiDB-lite"/>
    </source>
</evidence>
<sequence length="139" mass="15657">MSIRISHTVSIPDSEIEMSAIRSQGAGGQNVNKVATAVHLRFDVGASSLPDFYKRRLLALSDKRLTKDGIIVIKSQQHRSQERNREAALERLKQMIKAAAVLPKKRRTTKPTKASKRRRLDGKAQRSQLKSSRKNVDLE</sequence>
<accession>A0A2W4UR53</accession>
<feature type="region of interest" description="Disordered" evidence="2">
    <location>
        <begin position="100"/>
        <end position="139"/>
    </location>
</feature>
<reference evidence="4 5" key="2">
    <citation type="submission" date="2018-06" db="EMBL/GenBank/DDBJ databases">
        <title>Metagenomic assembly of (sub)arctic Cyanobacteria and their associated microbiome from non-axenic cultures.</title>
        <authorList>
            <person name="Baurain D."/>
        </authorList>
    </citation>
    <scope>NUCLEOTIDE SEQUENCE [LARGE SCALE GENOMIC DNA]</scope>
    <source>
        <strain evidence="4">ULC129bin1</strain>
    </source>
</reference>
<dbReference type="PANTHER" id="PTHR47814">
    <property type="entry name" value="PEPTIDYL-TRNA HYDROLASE ARFB"/>
    <property type="match status" value="1"/>
</dbReference>
<protein>
    <submittedName>
        <fullName evidence="4">Aminoacyl-tRNA hydrolase</fullName>
    </submittedName>
</protein>
<feature type="domain" description="Prokaryotic-type class I peptide chain release factors" evidence="3">
    <location>
        <begin position="22"/>
        <end position="38"/>
    </location>
</feature>
<dbReference type="PROSITE" id="PS00745">
    <property type="entry name" value="RF_PROK_I"/>
    <property type="match status" value="1"/>
</dbReference>
<dbReference type="SUPFAM" id="SSF75620">
    <property type="entry name" value="Release factor"/>
    <property type="match status" value="1"/>
</dbReference>
<dbReference type="Proteomes" id="UP000249354">
    <property type="component" value="Unassembled WGS sequence"/>
</dbReference>
<comment type="similarity">
    <text evidence="1">Belongs to the prokaryotic/mitochondrial release factor family.</text>
</comment>
<dbReference type="EMBL" id="QBMC01000018">
    <property type="protein sequence ID" value="PZO21750.1"/>
    <property type="molecule type" value="Genomic_DNA"/>
</dbReference>
<dbReference type="InterPro" id="IPR045853">
    <property type="entry name" value="Pep_chain_release_fac_I_sf"/>
</dbReference>
<reference evidence="5" key="1">
    <citation type="submission" date="2018-04" db="EMBL/GenBank/DDBJ databases">
        <authorList>
            <person name="Cornet L."/>
        </authorList>
    </citation>
    <scope>NUCLEOTIDE SEQUENCE [LARGE SCALE GENOMIC DNA]</scope>
</reference>
<organism evidence="4 5">
    <name type="scientific">Leptolyngbya foveolarum</name>
    <dbReference type="NCBI Taxonomy" id="47253"/>
    <lineage>
        <taxon>Bacteria</taxon>
        <taxon>Bacillati</taxon>
        <taxon>Cyanobacteriota</taxon>
        <taxon>Cyanophyceae</taxon>
        <taxon>Leptolyngbyales</taxon>
        <taxon>Leptolyngbyaceae</taxon>
        <taxon>Leptolyngbya group</taxon>
        <taxon>Leptolyngbya</taxon>
    </lineage>
</organism>
<feature type="compositionally biased region" description="Basic residues" evidence="2">
    <location>
        <begin position="103"/>
        <end position="120"/>
    </location>
</feature>
<dbReference type="NCBIfam" id="NF006718">
    <property type="entry name" value="PRK09256.1"/>
    <property type="match status" value="1"/>
</dbReference>
<evidence type="ECO:0000259" key="3">
    <source>
        <dbReference type="PROSITE" id="PS00745"/>
    </source>
</evidence>
<proteinExistence type="inferred from homology"/>
<evidence type="ECO:0000256" key="1">
    <source>
        <dbReference type="ARBA" id="ARBA00010835"/>
    </source>
</evidence>
<gene>
    <name evidence="4" type="ORF">DCF25_04725</name>
</gene>
<dbReference type="Pfam" id="PF00472">
    <property type="entry name" value="RF-1"/>
    <property type="match status" value="1"/>
</dbReference>
<dbReference type="GO" id="GO:0072344">
    <property type="term" value="P:rescue of stalled ribosome"/>
    <property type="evidence" value="ECO:0007669"/>
    <property type="project" value="TreeGrafter"/>
</dbReference>
<dbReference type="GO" id="GO:0003747">
    <property type="term" value="F:translation release factor activity"/>
    <property type="evidence" value="ECO:0007669"/>
    <property type="project" value="InterPro"/>
</dbReference>
<dbReference type="Gene3D" id="3.30.160.20">
    <property type="match status" value="1"/>
</dbReference>